<sequence>MTFRPALRSLLGAALPFGLLAVLAAGCAPGRERSAVGSPAEMPDQEVTDFVLTETDQGAPKWTLRSKYAATYTSRSLVVARDVRVDFFDENGERSSELTAREGEIQQDTRDMTARGNVVLTTSEGTRMTTQEMRFSNTQQLITSTKLVRVEREGSTLEGVGFSSDPDLRRFEFKSQVDATVRTRNGAILETRRKP</sequence>
<dbReference type="EMBL" id="JACRIW010000041">
    <property type="protein sequence ID" value="MBI5169047.1"/>
    <property type="molecule type" value="Genomic_DNA"/>
</dbReference>
<dbReference type="AlphaFoldDB" id="A0A933W822"/>
<dbReference type="GO" id="GO:0030288">
    <property type="term" value="C:outer membrane-bounded periplasmic space"/>
    <property type="evidence" value="ECO:0007669"/>
    <property type="project" value="TreeGrafter"/>
</dbReference>
<feature type="signal peptide" evidence="6">
    <location>
        <begin position="1"/>
        <end position="24"/>
    </location>
</feature>
<protein>
    <submittedName>
        <fullName evidence="7">LPS export ABC transporter periplasmic protein LptC</fullName>
    </submittedName>
</protein>
<keyword evidence="4" id="KW-1133">Transmembrane helix</keyword>
<accession>A0A933W822</accession>
<organism evidence="7 8">
    <name type="scientific">Eiseniibacteriota bacterium</name>
    <dbReference type="NCBI Taxonomy" id="2212470"/>
    <lineage>
        <taxon>Bacteria</taxon>
        <taxon>Candidatus Eiseniibacteriota</taxon>
    </lineage>
</organism>
<evidence type="ECO:0000256" key="5">
    <source>
        <dbReference type="ARBA" id="ARBA00023136"/>
    </source>
</evidence>
<name>A0A933W822_UNCEI</name>
<evidence type="ECO:0000256" key="1">
    <source>
        <dbReference type="ARBA" id="ARBA00022475"/>
    </source>
</evidence>
<gene>
    <name evidence="7" type="primary">lptC</name>
    <name evidence="7" type="ORF">HZA61_06140</name>
</gene>
<dbReference type="InterPro" id="IPR010664">
    <property type="entry name" value="LipoPS_assembly_LptC-rel"/>
</dbReference>
<feature type="chain" id="PRO_5038010657" evidence="6">
    <location>
        <begin position="25"/>
        <end position="195"/>
    </location>
</feature>
<dbReference type="GO" id="GO:0005886">
    <property type="term" value="C:plasma membrane"/>
    <property type="evidence" value="ECO:0007669"/>
    <property type="project" value="InterPro"/>
</dbReference>
<evidence type="ECO:0000313" key="8">
    <source>
        <dbReference type="Proteomes" id="UP000696931"/>
    </source>
</evidence>
<keyword evidence="1" id="KW-1003">Cell membrane</keyword>
<proteinExistence type="predicted"/>
<dbReference type="Proteomes" id="UP000696931">
    <property type="component" value="Unassembled WGS sequence"/>
</dbReference>
<dbReference type="NCBIfam" id="TIGR04409">
    <property type="entry name" value="LptC_YrbK"/>
    <property type="match status" value="1"/>
</dbReference>
<dbReference type="PROSITE" id="PS51257">
    <property type="entry name" value="PROKAR_LIPOPROTEIN"/>
    <property type="match status" value="1"/>
</dbReference>
<dbReference type="GO" id="GO:0015221">
    <property type="term" value="F:lipopolysaccharide transmembrane transporter activity"/>
    <property type="evidence" value="ECO:0007669"/>
    <property type="project" value="InterPro"/>
</dbReference>
<dbReference type="Gene3D" id="2.60.450.10">
    <property type="entry name" value="Lipopolysaccharide (LPS) transport protein A like domain"/>
    <property type="match status" value="1"/>
</dbReference>
<evidence type="ECO:0000256" key="3">
    <source>
        <dbReference type="ARBA" id="ARBA00022692"/>
    </source>
</evidence>
<keyword evidence="6" id="KW-0732">Signal</keyword>
<reference evidence="7" key="1">
    <citation type="submission" date="2020-07" db="EMBL/GenBank/DDBJ databases">
        <title>Huge and variable diversity of episymbiotic CPR bacteria and DPANN archaea in groundwater ecosystems.</title>
        <authorList>
            <person name="He C.Y."/>
            <person name="Keren R."/>
            <person name="Whittaker M."/>
            <person name="Farag I.F."/>
            <person name="Doudna J."/>
            <person name="Cate J.H.D."/>
            <person name="Banfield J.F."/>
        </authorList>
    </citation>
    <scope>NUCLEOTIDE SEQUENCE</scope>
    <source>
        <strain evidence="7">NC_groundwater_1813_Pr3_B-0.1um_71_17</strain>
    </source>
</reference>
<dbReference type="PANTHER" id="PTHR37481:SF1">
    <property type="entry name" value="LIPOPOLYSACCHARIDE EXPORT SYSTEM PROTEIN LPTC"/>
    <property type="match status" value="1"/>
</dbReference>
<dbReference type="GO" id="GO:0017089">
    <property type="term" value="F:glycolipid transfer activity"/>
    <property type="evidence" value="ECO:0007669"/>
    <property type="project" value="TreeGrafter"/>
</dbReference>
<evidence type="ECO:0000256" key="6">
    <source>
        <dbReference type="SAM" id="SignalP"/>
    </source>
</evidence>
<dbReference type="Pfam" id="PF06835">
    <property type="entry name" value="LptC"/>
    <property type="match status" value="1"/>
</dbReference>
<dbReference type="InterPro" id="IPR052363">
    <property type="entry name" value="LPS_export_LptC"/>
</dbReference>
<keyword evidence="2" id="KW-0997">Cell inner membrane</keyword>
<dbReference type="InterPro" id="IPR026265">
    <property type="entry name" value="LptC"/>
</dbReference>
<evidence type="ECO:0000313" key="7">
    <source>
        <dbReference type="EMBL" id="MBI5169047.1"/>
    </source>
</evidence>
<keyword evidence="3" id="KW-0812">Transmembrane</keyword>
<comment type="caution">
    <text evidence="7">The sequence shown here is derived from an EMBL/GenBank/DDBJ whole genome shotgun (WGS) entry which is preliminary data.</text>
</comment>
<keyword evidence="5" id="KW-0472">Membrane</keyword>
<evidence type="ECO:0000256" key="2">
    <source>
        <dbReference type="ARBA" id="ARBA00022519"/>
    </source>
</evidence>
<evidence type="ECO:0000256" key="4">
    <source>
        <dbReference type="ARBA" id="ARBA00022989"/>
    </source>
</evidence>
<dbReference type="PANTHER" id="PTHR37481">
    <property type="entry name" value="LIPOPOLYSACCHARIDE EXPORT SYSTEM PROTEIN LPTC"/>
    <property type="match status" value="1"/>
</dbReference>